<dbReference type="Proteomes" id="UP000314294">
    <property type="component" value="Unassembled WGS sequence"/>
</dbReference>
<evidence type="ECO:0000313" key="2">
    <source>
        <dbReference type="EMBL" id="TNN86668.1"/>
    </source>
</evidence>
<dbReference type="AlphaFoldDB" id="A0A4Z2JAG9"/>
<gene>
    <name evidence="2" type="ORF">EYF80_003136</name>
</gene>
<reference evidence="2 3" key="1">
    <citation type="submission" date="2019-03" db="EMBL/GenBank/DDBJ databases">
        <title>First draft genome of Liparis tanakae, snailfish: a comprehensive survey of snailfish specific genes.</title>
        <authorList>
            <person name="Kim W."/>
            <person name="Song I."/>
            <person name="Jeong J.-H."/>
            <person name="Kim D."/>
            <person name="Kim S."/>
            <person name="Ryu S."/>
            <person name="Song J.Y."/>
            <person name="Lee S.K."/>
        </authorList>
    </citation>
    <scope>NUCLEOTIDE SEQUENCE [LARGE SCALE GENOMIC DNA]</scope>
    <source>
        <tissue evidence="2">Muscle</tissue>
    </source>
</reference>
<protein>
    <submittedName>
        <fullName evidence="2">Uncharacterized protein</fullName>
    </submittedName>
</protein>
<evidence type="ECO:0000313" key="3">
    <source>
        <dbReference type="Proteomes" id="UP000314294"/>
    </source>
</evidence>
<comment type="caution">
    <text evidence="2">The sequence shown here is derived from an EMBL/GenBank/DDBJ whole genome shotgun (WGS) entry which is preliminary data.</text>
</comment>
<feature type="compositionally biased region" description="Basic and acidic residues" evidence="1">
    <location>
        <begin position="1"/>
        <end position="26"/>
    </location>
</feature>
<keyword evidence="3" id="KW-1185">Reference proteome</keyword>
<evidence type="ECO:0000256" key="1">
    <source>
        <dbReference type="SAM" id="MobiDB-lite"/>
    </source>
</evidence>
<proteinExistence type="predicted"/>
<dbReference type="EMBL" id="SRLO01000014">
    <property type="protein sequence ID" value="TNN86668.1"/>
    <property type="molecule type" value="Genomic_DNA"/>
</dbReference>
<accession>A0A4Z2JAG9</accession>
<organism evidence="2 3">
    <name type="scientific">Liparis tanakae</name>
    <name type="common">Tanaka's snailfish</name>
    <dbReference type="NCBI Taxonomy" id="230148"/>
    <lineage>
        <taxon>Eukaryota</taxon>
        <taxon>Metazoa</taxon>
        <taxon>Chordata</taxon>
        <taxon>Craniata</taxon>
        <taxon>Vertebrata</taxon>
        <taxon>Euteleostomi</taxon>
        <taxon>Actinopterygii</taxon>
        <taxon>Neopterygii</taxon>
        <taxon>Teleostei</taxon>
        <taxon>Neoteleostei</taxon>
        <taxon>Acanthomorphata</taxon>
        <taxon>Eupercaria</taxon>
        <taxon>Perciformes</taxon>
        <taxon>Cottioidei</taxon>
        <taxon>Cottales</taxon>
        <taxon>Liparidae</taxon>
        <taxon>Liparis</taxon>
    </lineage>
</organism>
<sequence>MAPPEPDLRRRSDEKERRLQYRDRPRNTQLQPGTYSIHPRFRPLPRPSRLAQLMLVPMITTSLHPFTSTQDALITHHIGGTLKDANDKRRHSFKLPLQYELPPPSSTTATYGPYQIQSSGRSKEWSQPMCLGGDGGQTGGRLHPPSSQDLFSTSFLLPSAALEVRRR</sequence>
<feature type="region of interest" description="Disordered" evidence="1">
    <location>
        <begin position="1"/>
        <end position="43"/>
    </location>
</feature>
<name>A0A4Z2JAG9_9TELE</name>